<dbReference type="InterPro" id="IPR025263">
    <property type="entry name" value="YhdP_central"/>
</dbReference>
<proteinExistence type="predicted"/>
<dbReference type="PANTHER" id="PTHR38690">
    <property type="entry name" value="PROTEASE-RELATED"/>
    <property type="match status" value="1"/>
</dbReference>
<feature type="domain" description="YhdP central" evidence="1">
    <location>
        <begin position="8"/>
        <end position="1237"/>
    </location>
</feature>
<comment type="caution">
    <text evidence="2">The sequence shown here is derived from an EMBL/GenBank/DDBJ whole genome shotgun (WGS) entry which is preliminary data.</text>
</comment>
<organism evidence="2 3">
    <name type="scientific">Alteromonas ponticola</name>
    <dbReference type="NCBI Taxonomy" id="2720613"/>
    <lineage>
        <taxon>Bacteria</taxon>
        <taxon>Pseudomonadati</taxon>
        <taxon>Pseudomonadota</taxon>
        <taxon>Gammaproteobacteria</taxon>
        <taxon>Alteromonadales</taxon>
        <taxon>Alteromonadaceae</taxon>
        <taxon>Alteromonas/Salinimonas group</taxon>
        <taxon>Alteromonas</taxon>
    </lineage>
</organism>
<evidence type="ECO:0000259" key="1">
    <source>
        <dbReference type="Pfam" id="PF13116"/>
    </source>
</evidence>
<dbReference type="RefSeq" id="WP_169210523.1">
    <property type="nucleotide sequence ID" value="NZ_JAATNW010000004.1"/>
</dbReference>
<gene>
    <name evidence="2" type="ORF">HCJ96_07985</name>
</gene>
<reference evidence="2 3" key="1">
    <citation type="submission" date="2020-03" db="EMBL/GenBank/DDBJ databases">
        <title>Alteromonas ponticola sp. nov., isolated from seawater.</title>
        <authorList>
            <person name="Yoon J.-H."/>
            <person name="Kim Y.-O."/>
        </authorList>
    </citation>
    <scope>NUCLEOTIDE SEQUENCE [LARGE SCALE GENOMIC DNA]</scope>
    <source>
        <strain evidence="2 3">MYP5</strain>
    </source>
</reference>
<protein>
    <submittedName>
        <fullName evidence="2">TIGR02099 family protein</fullName>
    </submittedName>
</protein>
<dbReference type="NCBIfam" id="TIGR02099">
    <property type="entry name" value="YhdP family protein"/>
    <property type="match status" value="1"/>
</dbReference>
<evidence type="ECO:0000313" key="3">
    <source>
        <dbReference type="Proteomes" id="UP000709336"/>
    </source>
</evidence>
<dbReference type="Proteomes" id="UP000709336">
    <property type="component" value="Unassembled WGS sequence"/>
</dbReference>
<keyword evidence="3" id="KW-1185">Reference proteome</keyword>
<dbReference type="PANTHER" id="PTHR38690:SF1">
    <property type="entry name" value="PROTEASE"/>
    <property type="match status" value="1"/>
</dbReference>
<evidence type="ECO:0000313" key="2">
    <source>
        <dbReference type="EMBL" id="NMH59952.1"/>
    </source>
</evidence>
<dbReference type="InterPro" id="IPR011836">
    <property type="entry name" value="YhdP"/>
</dbReference>
<name>A0ABX1R370_9ALTE</name>
<sequence>MSKITQMATLVLRKLWVSLAVLLILLAVILSVLRYTLPHIEHKKYILEDYARKIYGVDLSIESVHAVWEGNGPSIVLTDVVLQQNESSPVALNIENVFVQLNLWQTLFSGKISSEQFDLSGLQLIIDTDRGQQSDSDFPIISALKSLFLEQLKSFSLRDGHIMLASNERSQTFNIERLSWLNNDGVHRGEGLVSVAALTRNSATFLIDLKGSKDALSGTLYAKGVDLDISPWVAPRLAATRPLTQSKANLEAWVQIQQSKIEHIAIDFHESLLEWEGDNAQPFYSGIMGGSFQALPDKSGWNFRLDRLIFNANNESIVTDLVGHYRDGDVVINTIKPVAVNPFLNMLPLLTSNTEDDNYSNLNPQGQLATLQFQWKDRKPYLAAKLLGVGWNQQGQLPGVDSLDLDINWHGDNGVVGLRMDNATLFADDNFAHNLPVNRLRGKVHFYQRDNSWFVASDRLSVVSEPLTIDQSFKLRLDNLHLAYQANLSGVPLNRVASYFPATTMGKQTARYLTDAFVGPGEVKSAQVIWHGRLNQFPYQDNSGIFQAAVELEDSHFLFSDSWPALTDLNLALLFENAGLSMQAPAATLQSVSVGAMQASIPDMLSSNPMLTIQTTGQGSGDALASLMSDSQLKASLGVLFSDELILDGLLKATLDLSIPLSDNGEVVAAGKVVLADNTLRVDALGLTLEHANGEVSFRNDVVTATNLTASLFAQPFSFDFKGKNESDIYQVAIQATGEVNIGEVLLAVESPLVNYFEGAAPVTAIVDLGLPEAGFTYKARVDADLLAVASQLPVPLNKKQNITLPLQIISEGNQQSSLVSAKAGDDLQFDGVLSHPLMQFTRAHVAVGQSDFVSQGMGLSIFANVNEVNVDEWYDFITAMSSPPSTATTPLFTLPDRIFLDARKVNLGGVTLTNVTAVSKQHNNDWSIDLRSNQARTQINVYDEWLTKGININADYIQIDEWALPESETDKKWQAASLPPLYFYCKQCSYADKQFGEVTLDMVKTDQGMSIRTLRAQGEHGTIAATGNWFDGQQRSETQLSGQVISDEIGLMLSNFGLDTGIKDSEAEMTFALNWNDSPMDFSVASLGGELQWELSDGYLSELSDKGSRLFTLFSFNSLIRKLSLDFRDVFAKGFFYDEIQGSMQITDGKAVTQDTEVDGGAGEITIKGYTDLVQEQLNYRVSFAPNVTGNLPFLVYFLATPPTALAALALDQVLTSAKVISNVNYRVTGTISNPVFEEVGRDSKDVPLPAMNEPTGENDTIKQDLEPVKLEVNNG</sequence>
<dbReference type="Pfam" id="PF13116">
    <property type="entry name" value="YhdP"/>
    <property type="match status" value="1"/>
</dbReference>
<dbReference type="EMBL" id="JAATNW010000004">
    <property type="protein sequence ID" value="NMH59952.1"/>
    <property type="molecule type" value="Genomic_DNA"/>
</dbReference>
<accession>A0ABX1R370</accession>